<dbReference type="SMART" id="SM00839">
    <property type="entry name" value="ELFV_dehydrog"/>
    <property type="match status" value="1"/>
</dbReference>
<proteinExistence type="inferred from homology"/>
<reference evidence="7" key="1">
    <citation type="journal article" date="2019" name="Int. J. Syst. Evol. Microbiol.">
        <title>The Global Catalogue of Microorganisms (GCM) 10K type strain sequencing project: providing services to taxonomists for standard genome sequencing and annotation.</title>
        <authorList>
            <consortium name="The Broad Institute Genomics Platform"/>
            <consortium name="The Broad Institute Genome Sequencing Center for Infectious Disease"/>
            <person name="Wu L."/>
            <person name="Ma J."/>
        </authorList>
    </citation>
    <scope>NUCLEOTIDE SEQUENCE [LARGE SCALE GENOMIC DNA]</scope>
    <source>
        <strain evidence="7">JCM 14309</strain>
    </source>
</reference>
<dbReference type="SUPFAM" id="SSF51735">
    <property type="entry name" value="NAD(P)-binding Rossmann-fold domains"/>
    <property type="match status" value="1"/>
</dbReference>
<comment type="caution">
    <text evidence="6">The sequence shown here is derived from an EMBL/GenBank/DDBJ whole genome shotgun (WGS) entry which is preliminary data.</text>
</comment>
<evidence type="ECO:0000313" key="6">
    <source>
        <dbReference type="EMBL" id="GAA3063780.1"/>
    </source>
</evidence>
<evidence type="ECO:0000256" key="1">
    <source>
        <dbReference type="ARBA" id="ARBA00006382"/>
    </source>
</evidence>
<dbReference type="InterPro" id="IPR006097">
    <property type="entry name" value="Glu/Leu/Phe/Val/Trp_DH_dimer"/>
</dbReference>
<dbReference type="PRINTS" id="PR00082">
    <property type="entry name" value="GLFDHDRGNASE"/>
</dbReference>
<evidence type="ECO:0000313" key="7">
    <source>
        <dbReference type="Proteomes" id="UP001500236"/>
    </source>
</evidence>
<dbReference type="InterPro" id="IPR006095">
    <property type="entry name" value="Glu/Leu/Phe/Val/Trp_DH"/>
</dbReference>
<dbReference type="PROSITE" id="PS00074">
    <property type="entry name" value="GLFV_DEHYDROGENASE"/>
    <property type="match status" value="1"/>
</dbReference>
<dbReference type="Proteomes" id="UP001500236">
    <property type="component" value="Unassembled WGS sequence"/>
</dbReference>
<protein>
    <recommendedName>
        <fullName evidence="3">Glutamate dehydrogenase</fullName>
    </recommendedName>
</protein>
<dbReference type="SUPFAM" id="SSF53223">
    <property type="entry name" value="Aminoacid dehydrogenase-like, N-terminal domain"/>
    <property type="match status" value="1"/>
</dbReference>
<dbReference type="PIRSF" id="PIRSF000185">
    <property type="entry name" value="Glu_DH"/>
    <property type="match status" value="1"/>
</dbReference>
<dbReference type="InterPro" id="IPR036291">
    <property type="entry name" value="NAD(P)-bd_dom_sf"/>
</dbReference>
<dbReference type="InterPro" id="IPR033524">
    <property type="entry name" value="Glu/Leu/Phe/Val_DH_AS"/>
</dbReference>
<comment type="similarity">
    <text evidence="1 3 4">Belongs to the Glu/Leu/Phe/Val dehydrogenases family.</text>
</comment>
<evidence type="ECO:0000259" key="5">
    <source>
        <dbReference type="SMART" id="SM00839"/>
    </source>
</evidence>
<dbReference type="PANTHER" id="PTHR11606:SF13">
    <property type="entry name" value="GLUTAMATE DEHYDROGENASE 1, MITOCHONDRIAL"/>
    <property type="match status" value="1"/>
</dbReference>
<name>A0ABP6M0J0_9MICC</name>
<dbReference type="Gene3D" id="3.40.50.720">
    <property type="entry name" value="NAD(P)-binding Rossmann-like Domain"/>
    <property type="match status" value="1"/>
</dbReference>
<dbReference type="InterPro" id="IPR046346">
    <property type="entry name" value="Aminoacid_DH-like_N_sf"/>
</dbReference>
<accession>A0ABP6M0J0</accession>
<organism evidence="6 7">
    <name type="scientific">Nesterenkonia aethiopica</name>
    <dbReference type="NCBI Taxonomy" id="269144"/>
    <lineage>
        <taxon>Bacteria</taxon>
        <taxon>Bacillati</taxon>
        <taxon>Actinomycetota</taxon>
        <taxon>Actinomycetes</taxon>
        <taxon>Micrococcales</taxon>
        <taxon>Micrococcaceae</taxon>
        <taxon>Nesterenkonia</taxon>
    </lineage>
</organism>
<dbReference type="InterPro" id="IPR006096">
    <property type="entry name" value="Glu/Leu/Phe/Val/Trp_DH_C"/>
</dbReference>
<evidence type="ECO:0000256" key="2">
    <source>
        <dbReference type="ARBA" id="ARBA00023002"/>
    </source>
</evidence>
<evidence type="ECO:0000256" key="3">
    <source>
        <dbReference type="PIRNR" id="PIRNR000185"/>
    </source>
</evidence>
<feature type="domain" description="Glutamate/phenylalanine/leucine/valine/L-tryptophan dehydrogenase C-terminal" evidence="5">
    <location>
        <begin position="185"/>
        <end position="411"/>
    </location>
</feature>
<dbReference type="PANTHER" id="PTHR11606">
    <property type="entry name" value="GLUTAMATE DEHYDROGENASE"/>
    <property type="match status" value="1"/>
</dbReference>
<keyword evidence="2 3" id="KW-0560">Oxidoreductase</keyword>
<dbReference type="EMBL" id="BAAAVT010000009">
    <property type="protein sequence ID" value="GAA3063780.1"/>
    <property type="molecule type" value="Genomic_DNA"/>
</dbReference>
<gene>
    <name evidence="6" type="ORF">GCM10010529_16170</name>
</gene>
<evidence type="ECO:0000256" key="4">
    <source>
        <dbReference type="RuleBase" id="RU004417"/>
    </source>
</evidence>
<dbReference type="Gene3D" id="3.40.50.10860">
    <property type="entry name" value="Leucine Dehydrogenase, chain A, domain 1"/>
    <property type="match status" value="1"/>
</dbReference>
<keyword evidence="7" id="KW-1185">Reference proteome</keyword>
<sequence>MVTLDTRWQTPADDGQDVLGLGVEQAPRDTEPYRRIHWTDPVTGAQGHLVVHSLVGGLATGGTRMRKGCTLHEVEDLARGMSAKTAVFGLPVGGAKGGIDFDPTDPRAPEVLARFFAEMKPWLDAHWVTAEDLGVTQQRIDEAFAAVGLGQSFHAAIQRSTDPQATLQRVRAGLEIRTDDGCILGDVIGGYGVAEACLGVVQHRGWNRATTDVAVQGVGTMGGAAAYYLHGAGVRVVALADVQGTLYDPSGLDVPALLDLRDDYGVIDRAGVPAHVTQLPREAVLATDADIFVPAAISYAVRPENAQDVVASVIVEAANTGVTREAEELLARRGVMVIPDVVANTGAAAWAWWMLFGEVGTDPEDSFQRLHLEMRAKVARLLAEADRAGVSPRDTAWDIAGVNRAAMQNRPPAYIP</sequence>
<dbReference type="Pfam" id="PF00208">
    <property type="entry name" value="ELFV_dehydrog"/>
    <property type="match status" value="1"/>
</dbReference>
<dbReference type="InterPro" id="IPR014362">
    <property type="entry name" value="Glu_DH"/>
</dbReference>
<dbReference type="Pfam" id="PF02812">
    <property type="entry name" value="ELFV_dehydrog_N"/>
    <property type="match status" value="1"/>
</dbReference>